<feature type="domain" description="Indole-3-glycerol phosphate synthase" evidence="10">
    <location>
        <begin position="3"/>
        <end position="255"/>
    </location>
</feature>
<name>A0A6P1TQP8_9FIRM</name>
<dbReference type="SUPFAM" id="SSF51366">
    <property type="entry name" value="Ribulose-phoshate binding barrel"/>
    <property type="match status" value="1"/>
</dbReference>
<keyword evidence="5 9" id="KW-0210">Decarboxylase</keyword>
<evidence type="ECO:0000313" key="11">
    <source>
        <dbReference type="EMBL" id="QHQ61875.1"/>
    </source>
</evidence>
<dbReference type="Gene3D" id="3.20.20.70">
    <property type="entry name" value="Aldolase class I"/>
    <property type="match status" value="1"/>
</dbReference>
<keyword evidence="7 9" id="KW-0057">Aromatic amino acid biosynthesis</keyword>
<dbReference type="Proteomes" id="UP000464314">
    <property type="component" value="Chromosome"/>
</dbReference>
<evidence type="ECO:0000259" key="10">
    <source>
        <dbReference type="Pfam" id="PF00218"/>
    </source>
</evidence>
<evidence type="ECO:0000256" key="5">
    <source>
        <dbReference type="ARBA" id="ARBA00022793"/>
    </source>
</evidence>
<evidence type="ECO:0000256" key="6">
    <source>
        <dbReference type="ARBA" id="ARBA00022822"/>
    </source>
</evidence>
<dbReference type="GO" id="GO:0004425">
    <property type="term" value="F:indole-3-glycerol-phosphate synthase activity"/>
    <property type="evidence" value="ECO:0007669"/>
    <property type="project" value="UniProtKB-UniRule"/>
</dbReference>
<organism evidence="11 12">
    <name type="scientific">Anaerocolumna sedimenticola</name>
    <dbReference type="NCBI Taxonomy" id="2696063"/>
    <lineage>
        <taxon>Bacteria</taxon>
        <taxon>Bacillati</taxon>
        <taxon>Bacillota</taxon>
        <taxon>Clostridia</taxon>
        <taxon>Lachnospirales</taxon>
        <taxon>Lachnospiraceae</taxon>
        <taxon>Anaerocolumna</taxon>
    </lineage>
</organism>
<evidence type="ECO:0000256" key="3">
    <source>
        <dbReference type="ARBA" id="ARBA00008737"/>
    </source>
</evidence>
<dbReference type="GO" id="GO:0000162">
    <property type="term" value="P:L-tryptophan biosynthetic process"/>
    <property type="evidence" value="ECO:0007669"/>
    <property type="project" value="UniProtKB-UniRule"/>
</dbReference>
<proteinExistence type="inferred from homology"/>
<comment type="catalytic activity">
    <reaction evidence="1 9">
        <text>1-(2-carboxyphenylamino)-1-deoxy-D-ribulose 5-phosphate + H(+) = (1S,2R)-1-C-(indol-3-yl)glycerol 3-phosphate + CO2 + H2O</text>
        <dbReference type="Rhea" id="RHEA:23476"/>
        <dbReference type="ChEBI" id="CHEBI:15377"/>
        <dbReference type="ChEBI" id="CHEBI:15378"/>
        <dbReference type="ChEBI" id="CHEBI:16526"/>
        <dbReference type="ChEBI" id="CHEBI:58613"/>
        <dbReference type="ChEBI" id="CHEBI:58866"/>
        <dbReference type="EC" id="4.1.1.48"/>
    </reaction>
</comment>
<comment type="pathway">
    <text evidence="2 9">Amino-acid biosynthesis; L-tryptophan biosynthesis; L-tryptophan from chorismate: step 4/5.</text>
</comment>
<reference evidence="11 12" key="1">
    <citation type="submission" date="2020-01" db="EMBL/GenBank/DDBJ databases">
        <title>Genome analysis of Anaerocolumna sp. CBA3638.</title>
        <authorList>
            <person name="Kim J."/>
            <person name="Roh S.W."/>
        </authorList>
    </citation>
    <scope>NUCLEOTIDE SEQUENCE [LARGE SCALE GENOMIC DNA]</scope>
    <source>
        <strain evidence="11 12">CBA3638</strain>
    </source>
</reference>
<dbReference type="PANTHER" id="PTHR22854">
    <property type="entry name" value="TRYPTOPHAN BIOSYNTHESIS PROTEIN"/>
    <property type="match status" value="1"/>
</dbReference>
<keyword evidence="4 9" id="KW-0028">Amino-acid biosynthesis</keyword>
<dbReference type="InterPro" id="IPR013798">
    <property type="entry name" value="Indole-3-glycerol_P_synth_dom"/>
</dbReference>
<keyword evidence="12" id="KW-1185">Reference proteome</keyword>
<dbReference type="InterPro" id="IPR013785">
    <property type="entry name" value="Aldolase_TIM"/>
</dbReference>
<dbReference type="CDD" id="cd00331">
    <property type="entry name" value="IGPS"/>
    <property type="match status" value="1"/>
</dbReference>
<evidence type="ECO:0000256" key="4">
    <source>
        <dbReference type="ARBA" id="ARBA00022605"/>
    </source>
</evidence>
<dbReference type="UniPathway" id="UPA00035">
    <property type="reaction ID" value="UER00043"/>
</dbReference>
<dbReference type="EMBL" id="CP048000">
    <property type="protein sequence ID" value="QHQ61875.1"/>
    <property type="molecule type" value="Genomic_DNA"/>
</dbReference>
<dbReference type="KEGG" id="anr:Ana3638_14710"/>
<evidence type="ECO:0000256" key="1">
    <source>
        <dbReference type="ARBA" id="ARBA00001633"/>
    </source>
</evidence>
<evidence type="ECO:0000256" key="8">
    <source>
        <dbReference type="ARBA" id="ARBA00023239"/>
    </source>
</evidence>
<dbReference type="NCBIfam" id="NF001377">
    <property type="entry name" value="PRK00278.2-4"/>
    <property type="match status" value="1"/>
</dbReference>
<keyword evidence="6 9" id="KW-0822">Tryptophan biosynthesis</keyword>
<dbReference type="EC" id="4.1.1.48" evidence="9"/>
<dbReference type="Pfam" id="PF00218">
    <property type="entry name" value="IGPS"/>
    <property type="match status" value="1"/>
</dbReference>
<accession>A0A6P1TQP8</accession>
<dbReference type="FunFam" id="3.20.20.70:FF:000024">
    <property type="entry name" value="Indole-3-glycerol phosphate synthase"/>
    <property type="match status" value="1"/>
</dbReference>
<gene>
    <name evidence="9 11" type="primary">trpC</name>
    <name evidence="11" type="ORF">Ana3638_14710</name>
</gene>
<dbReference type="GO" id="GO:0004640">
    <property type="term" value="F:phosphoribosylanthranilate isomerase activity"/>
    <property type="evidence" value="ECO:0007669"/>
    <property type="project" value="TreeGrafter"/>
</dbReference>
<sequence>MILDKIAEATKRRIQNDKKQIPLEAIKLFAEKMPQYTEFPFEIALRNGDISFICEVKKASPSKGIITEDFPYVEIAKDYERAGASCISVLTEPDFFKGCNEYLTEIKKNVNIPVLRKDFILEPYQIYQAKIIGADCVLLICSLLEENIMKEYIHLCDNLGLSALVEAHDEEEIAAAVNAGARIIGVNNRNLKTFEVDIHNSERLRKLIPGNILFVAESGIKTADDIEVLRAAKVNAVLIGETLMRSPDKKKMLTKLRGGYDKN</sequence>
<dbReference type="HAMAP" id="MF_00134_B">
    <property type="entry name" value="IGPS_B"/>
    <property type="match status" value="1"/>
</dbReference>
<dbReference type="AlphaFoldDB" id="A0A6P1TQP8"/>
<dbReference type="PROSITE" id="PS00614">
    <property type="entry name" value="IGPS"/>
    <property type="match status" value="1"/>
</dbReference>
<dbReference type="InterPro" id="IPR011060">
    <property type="entry name" value="RibuloseP-bd_barrel"/>
</dbReference>
<dbReference type="InterPro" id="IPR001468">
    <property type="entry name" value="Indole-3-GlycerolPSynthase_CS"/>
</dbReference>
<dbReference type="RefSeq" id="WP_161838700.1">
    <property type="nucleotide sequence ID" value="NZ_CP048000.1"/>
</dbReference>
<comment type="similarity">
    <text evidence="3 9">Belongs to the TrpC family.</text>
</comment>
<dbReference type="PANTHER" id="PTHR22854:SF2">
    <property type="entry name" value="INDOLE-3-GLYCEROL-PHOSPHATE SYNTHASE"/>
    <property type="match status" value="1"/>
</dbReference>
<evidence type="ECO:0000256" key="9">
    <source>
        <dbReference type="HAMAP-Rule" id="MF_00134"/>
    </source>
</evidence>
<protein>
    <recommendedName>
        <fullName evidence="9">Indole-3-glycerol phosphate synthase</fullName>
        <shortName evidence="9">IGPS</shortName>
        <ecNumber evidence="9">4.1.1.48</ecNumber>
    </recommendedName>
</protein>
<keyword evidence="8 9" id="KW-0456">Lyase</keyword>
<evidence type="ECO:0000256" key="7">
    <source>
        <dbReference type="ARBA" id="ARBA00023141"/>
    </source>
</evidence>
<evidence type="ECO:0000313" key="12">
    <source>
        <dbReference type="Proteomes" id="UP000464314"/>
    </source>
</evidence>
<dbReference type="InterPro" id="IPR045186">
    <property type="entry name" value="Indole-3-glycerol_P_synth"/>
</dbReference>
<evidence type="ECO:0000256" key="2">
    <source>
        <dbReference type="ARBA" id="ARBA00004696"/>
    </source>
</evidence>